<protein>
    <submittedName>
        <fullName evidence="1">Uncharacterized protein</fullName>
    </submittedName>
</protein>
<comment type="caution">
    <text evidence="1">The sequence shown here is derived from an EMBL/GenBank/DDBJ whole genome shotgun (WGS) entry which is preliminary data.</text>
</comment>
<keyword evidence="2" id="KW-1185">Reference proteome</keyword>
<proteinExistence type="predicted"/>
<accession>A0AAW1VV33</accession>
<sequence>MARLRERSRGFACCSNGLWNPSRIYADLKVRFHGGGAGHEDRRSREYGQRITELGTARDNRIDEVRWRIA</sequence>
<reference evidence="1 2" key="1">
    <citation type="journal article" date="2023" name="G3 (Bethesda)">
        <title>A chromosome-length genome assembly and annotation of blackberry (Rubus argutus, cv. 'Hillquist').</title>
        <authorList>
            <person name="Bruna T."/>
            <person name="Aryal R."/>
            <person name="Dudchenko O."/>
            <person name="Sargent D.J."/>
            <person name="Mead D."/>
            <person name="Buti M."/>
            <person name="Cavallini A."/>
            <person name="Hytonen T."/>
            <person name="Andres J."/>
            <person name="Pham M."/>
            <person name="Weisz D."/>
            <person name="Mascagni F."/>
            <person name="Usai G."/>
            <person name="Natali L."/>
            <person name="Bassil N."/>
            <person name="Fernandez G.E."/>
            <person name="Lomsadze A."/>
            <person name="Armour M."/>
            <person name="Olukolu B."/>
            <person name="Poorten T."/>
            <person name="Britton C."/>
            <person name="Davik J."/>
            <person name="Ashrafi H."/>
            <person name="Aiden E.L."/>
            <person name="Borodovsky M."/>
            <person name="Worthington M."/>
        </authorList>
    </citation>
    <scope>NUCLEOTIDE SEQUENCE [LARGE SCALE GENOMIC DNA]</scope>
    <source>
        <strain evidence="1">PI 553951</strain>
    </source>
</reference>
<evidence type="ECO:0000313" key="1">
    <source>
        <dbReference type="EMBL" id="KAK9912223.1"/>
    </source>
</evidence>
<evidence type="ECO:0000313" key="2">
    <source>
        <dbReference type="Proteomes" id="UP001457282"/>
    </source>
</evidence>
<dbReference type="AlphaFoldDB" id="A0AAW1VV33"/>
<name>A0AAW1VV33_RUBAR</name>
<dbReference type="EMBL" id="JBEDUW010000007">
    <property type="protein sequence ID" value="KAK9912223.1"/>
    <property type="molecule type" value="Genomic_DNA"/>
</dbReference>
<dbReference type="Proteomes" id="UP001457282">
    <property type="component" value="Unassembled WGS sequence"/>
</dbReference>
<organism evidence="1 2">
    <name type="scientific">Rubus argutus</name>
    <name type="common">Southern blackberry</name>
    <dbReference type="NCBI Taxonomy" id="59490"/>
    <lineage>
        <taxon>Eukaryota</taxon>
        <taxon>Viridiplantae</taxon>
        <taxon>Streptophyta</taxon>
        <taxon>Embryophyta</taxon>
        <taxon>Tracheophyta</taxon>
        <taxon>Spermatophyta</taxon>
        <taxon>Magnoliopsida</taxon>
        <taxon>eudicotyledons</taxon>
        <taxon>Gunneridae</taxon>
        <taxon>Pentapetalae</taxon>
        <taxon>rosids</taxon>
        <taxon>fabids</taxon>
        <taxon>Rosales</taxon>
        <taxon>Rosaceae</taxon>
        <taxon>Rosoideae</taxon>
        <taxon>Rosoideae incertae sedis</taxon>
        <taxon>Rubus</taxon>
    </lineage>
</organism>
<gene>
    <name evidence="1" type="ORF">M0R45_036094</name>
</gene>